<protein>
    <submittedName>
        <fullName evidence="1">Uncharacterized protein</fullName>
    </submittedName>
</protein>
<name>A0ACC1PEZ1_9PEZI</name>
<sequence>MLDEAINRAKEALLDPDKRKIYDQFIQENPPLHKASVPLFSEDFAENAFDKGDNNAVQNSYDRMTRYIKAFFGVLEGRIDFDLVNLVENINRKIEAENTHRGVPLSLYTVPEKKLLFYQYGQRRIYASFRVGVLDDADAQRQLSWLQEHFTKTRQMGLYSWPAAWDQLLMRPLRLGLCRVQQRLLEMEDDSALSNTNDDDDVEMEDIDEEAERYVPTQHWSNGESVITSIRLLVKVNGVNPIKVVLGVDDAALAYHQLPKHKRNNVKENAVKYAKMIRADFVGIIGVASVASTSPSRLPDTYVWVETKTVSDQPQIVTRSILRDWLGKGLADRRIDSWFKETGITPEWTLANNSRRRLTYPSPGQSGNPNLRSRIQRSGIQSPPSSEDGGIEALTKTVNDLAGIMHQMQLDAQKDRKQQRELFKAYLPAPDSEA</sequence>
<proteinExistence type="predicted"/>
<dbReference type="EMBL" id="JAPDGR010000342">
    <property type="protein sequence ID" value="KAJ2991289.1"/>
    <property type="molecule type" value="Genomic_DNA"/>
</dbReference>
<accession>A0ACC1PEZ1</accession>
<keyword evidence="2" id="KW-1185">Reference proteome</keyword>
<organism evidence="1 2">
    <name type="scientific">Xylaria curta</name>
    <dbReference type="NCBI Taxonomy" id="42375"/>
    <lineage>
        <taxon>Eukaryota</taxon>
        <taxon>Fungi</taxon>
        <taxon>Dikarya</taxon>
        <taxon>Ascomycota</taxon>
        <taxon>Pezizomycotina</taxon>
        <taxon>Sordariomycetes</taxon>
        <taxon>Xylariomycetidae</taxon>
        <taxon>Xylariales</taxon>
        <taxon>Xylariaceae</taxon>
        <taxon>Xylaria</taxon>
    </lineage>
</organism>
<comment type="caution">
    <text evidence="1">The sequence shown here is derived from an EMBL/GenBank/DDBJ whole genome shotgun (WGS) entry which is preliminary data.</text>
</comment>
<reference evidence="1" key="1">
    <citation type="submission" date="2022-10" db="EMBL/GenBank/DDBJ databases">
        <title>Genome Sequence of Xylaria curta.</title>
        <authorList>
            <person name="Buettner E."/>
        </authorList>
    </citation>
    <scope>NUCLEOTIDE SEQUENCE</scope>
    <source>
        <strain evidence="1">Babe10</strain>
    </source>
</reference>
<gene>
    <name evidence="1" type="ORF">NUW58_g2569</name>
</gene>
<evidence type="ECO:0000313" key="2">
    <source>
        <dbReference type="Proteomes" id="UP001143856"/>
    </source>
</evidence>
<dbReference type="Proteomes" id="UP001143856">
    <property type="component" value="Unassembled WGS sequence"/>
</dbReference>
<evidence type="ECO:0000313" key="1">
    <source>
        <dbReference type="EMBL" id="KAJ2991289.1"/>
    </source>
</evidence>